<protein>
    <submittedName>
        <fullName evidence="1">12592_t:CDS:1</fullName>
    </submittedName>
</protein>
<evidence type="ECO:0000313" key="2">
    <source>
        <dbReference type="Proteomes" id="UP000789570"/>
    </source>
</evidence>
<proteinExistence type="predicted"/>
<dbReference type="Proteomes" id="UP000789570">
    <property type="component" value="Unassembled WGS sequence"/>
</dbReference>
<accession>A0A9N9GIL4</accession>
<keyword evidence="2" id="KW-1185">Reference proteome</keyword>
<name>A0A9N9GIL4_9GLOM</name>
<organism evidence="1 2">
    <name type="scientific">Funneliformis caledonium</name>
    <dbReference type="NCBI Taxonomy" id="1117310"/>
    <lineage>
        <taxon>Eukaryota</taxon>
        <taxon>Fungi</taxon>
        <taxon>Fungi incertae sedis</taxon>
        <taxon>Mucoromycota</taxon>
        <taxon>Glomeromycotina</taxon>
        <taxon>Glomeromycetes</taxon>
        <taxon>Glomerales</taxon>
        <taxon>Glomeraceae</taxon>
        <taxon>Funneliformis</taxon>
    </lineage>
</organism>
<dbReference type="AlphaFoldDB" id="A0A9N9GIL4"/>
<evidence type="ECO:0000313" key="1">
    <source>
        <dbReference type="EMBL" id="CAG8613064.1"/>
    </source>
</evidence>
<reference evidence="1" key="1">
    <citation type="submission" date="2021-06" db="EMBL/GenBank/DDBJ databases">
        <authorList>
            <person name="Kallberg Y."/>
            <person name="Tangrot J."/>
            <person name="Rosling A."/>
        </authorList>
    </citation>
    <scope>NUCLEOTIDE SEQUENCE</scope>
    <source>
        <strain evidence="1">UK204</strain>
    </source>
</reference>
<gene>
    <name evidence="1" type="ORF">FCALED_LOCUS9171</name>
</gene>
<comment type="caution">
    <text evidence="1">The sequence shown here is derived from an EMBL/GenBank/DDBJ whole genome shotgun (WGS) entry which is preliminary data.</text>
</comment>
<sequence length="40" mass="4718">MSNNIRREVAPDWRIVTECLNIEAHCQIHPVEPIMEVIFL</sequence>
<dbReference type="EMBL" id="CAJVPQ010002933">
    <property type="protein sequence ID" value="CAG8613064.1"/>
    <property type="molecule type" value="Genomic_DNA"/>
</dbReference>